<keyword evidence="1" id="KW-0732">Signal</keyword>
<proteinExistence type="predicted"/>
<evidence type="ECO:0000313" key="2">
    <source>
        <dbReference type="EnsemblMetazoa" id="CLYHEMP021910.1"/>
    </source>
</evidence>
<protein>
    <submittedName>
        <fullName evidence="2">Uncharacterized protein</fullName>
    </submittedName>
</protein>
<evidence type="ECO:0000256" key="1">
    <source>
        <dbReference type="SAM" id="SignalP"/>
    </source>
</evidence>
<dbReference type="Proteomes" id="UP000594262">
    <property type="component" value="Unplaced"/>
</dbReference>
<dbReference type="EnsemblMetazoa" id="CLYHEMT021910.1">
    <property type="protein sequence ID" value="CLYHEMP021910.1"/>
    <property type="gene ID" value="CLYHEMG021910"/>
</dbReference>
<evidence type="ECO:0000313" key="3">
    <source>
        <dbReference type="Proteomes" id="UP000594262"/>
    </source>
</evidence>
<accession>A0A7M6DQD3</accession>
<sequence length="158" mass="18122">MKKVPFVHWVAFAVLVCLVSTQAERIILNVGDTCSPTLIAQSCHKFVRSTPRQYTVEPTIVCIKTAMKNCRKKYPNSKENRKQCRKEEKNKCQANNDNEEEFYACCQNKMSVCLRTQGANARIDQSLFGSDITIPVEFCYTEGDCHIVYVTYRSYTIV</sequence>
<name>A0A7M6DQD3_9CNID</name>
<keyword evidence="3" id="KW-1185">Reference proteome</keyword>
<dbReference type="AlphaFoldDB" id="A0A7M6DQD3"/>
<reference evidence="2" key="1">
    <citation type="submission" date="2021-01" db="UniProtKB">
        <authorList>
            <consortium name="EnsemblMetazoa"/>
        </authorList>
    </citation>
    <scope>IDENTIFICATION</scope>
</reference>
<feature type="signal peptide" evidence="1">
    <location>
        <begin position="1"/>
        <end position="23"/>
    </location>
</feature>
<feature type="chain" id="PRO_5029712406" evidence="1">
    <location>
        <begin position="24"/>
        <end position="158"/>
    </location>
</feature>
<organism evidence="2 3">
    <name type="scientific">Clytia hemisphaerica</name>
    <dbReference type="NCBI Taxonomy" id="252671"/>
    <lineage>
        <taxon>Eukaryota</taxon>
        <taxon>Metazoa</taxon>
        <taxon>Cnidaria</taxon>
        <taxon>Hydrozoa</taxon>
        <taxon>Hydroidolina</taxon>
        <taxon>Leptothecata</taxon>
        <taxon>Obeliida</taxon>
        <taxon>Clytiidae</taxon>
        <taxon>Clytia</taxon>
    </lineage>
</organism>